<keyword evidence="2" id="KW-0238">DNA-binding</keyword>
<dbReference type="InterPro" id="IPR036388">
    <property type="entry name" value="WH-like_DNA-bd_sf"/>
</dbReference>
<dbReference type="Gene3D" id="1.10.10.10">
    <property type="entry name" value="Winged helix-like DNA-binding domain superfamily/Winged helix DNA-binding domain"/>
    <property type="match status" value="1"/>
</dbReference>
<dbReference type="Gene3D" id="2.60.120.10">
    <property type="entry name" value="Jelly Rolls"/>
    <property type="match status" value="1"/>
</dbReference>
<organism evidence="6 7">
    <name type="scientific">Staphylococcus devriesei</name>
    <dbReference type="NCBI Taxonomy" id="586733"/>
    <lineage>
        <taxon>Bacteria</taxon>
        <taxon>Bacillati</taxon>
        <taxon>Bacillota</taxon>
        <taxon>Bacilli</taxon>
        <taxon>Bacillales</taxon>
        <taxon>Staphylococcaceae</taxon>
        <taxon>Staphylococcus</taxon>
    </lineage>
</organism>
<dbReference type="RefSeq" id="WP_107506441.1">
    <property type="nucleotide sequence ID" value="NZ_CP130489.1"/>
</dbReference>
<evidence type="ECO:0000259" key="5">
    <source>
        <dbReference type="PROSITE" id="PS51063"/>
    </source>
</evidence>
<dbReference type="SUPFAM" id="SSF46785">
    <property type="entry name" value="Winged helix' DNA-binding domain"/>
    <property type="match status" value="1"/>
</dbReference>
<dbReference type="InterPro" id="IPR012318">
    <property type="entry name" value="HTH_CRP"/>
</dbReference>
<keyword evidence="1" id="KW-0805">Transcription regulation</keyword>
<evidence type="ECO:0000313" key="7">
    <source>
        <dbReference type="Proteomes" id="UP000242547"/>
    </source>
</evidence>
<keyword evidence="4" id="KW-0804">Transcription</keyword>
<accession>A0A2T4KEX0</accession>
<sequence length="226" mass="26152">MSNQMLYHLIKQYGQVRTFKANEIHHLNDTSSNLYAFEQGLAFLKQLDRKGKELISNIYIKGAIFIDMSDSSNSFNSKYYFYFKETTVVYQISIDALKETDDNTQITELIFQYTNNEMTKKELKLRDYLFNGKKGALLSNIIRLTNSFGVYQKDGNILIDIIITHEDLAQMCGMSRERLTKYISKLKAENTLKYDKSVKKFIVKDLSSIKSQISCENCPTNLCTIS</sequence>
<dbReference type="GO" id="GO:0003677">
    <property type="term" value="F:DNA binding"/>
    <property type="evidence" value="ECO:0007669"/>
    <property type="project" value="UniProtKB-KW"/>
</dbReference>
<protein>
    <recommendedName>
        <fullName evidence="5">HTH crp-type domain-containing protein</fullName>
    </recommendedName>
</protein>
<dbReference type="Proteomes" id="UP000242547">
    <property type="component" value="Unassembled WGS sequence"/>
</dbReference>
<dbReference type="InterPro" id="IPR036390">
    <property type="entry name" value="WH_DNA-bd_sf"/>
</dbReference>
<dbReference type="PROSITE" id="PS51063">
    <property type="entry name" value="HTH_CRP_2"/>
    <property type="match status" value="1"/>
</dbReference>
<proteinExistence type="predicted"/>
<evidence type="ECO:0000256" key="4">
    <source>
        <dbReference type="ARBA" id="ARBA00023163"/>
    </source>
</evidence>
<comment type="caution">
    <text evidence="6">The sequence shown here is derived from an EMBL/GenBank/DDBJ whole genome shotgun (WGS) entry which is preliminary data.</text>
</comment>
<name>A0A2T4KEX0_9STAP</name>
<evidence type="ECO:0000256" key="2">
    <source>
        <dbReference type="ARBA" id="ARBA00023125"/>
    </source>
</evidence>
<evidence type="ECO:0000256" key="3">
    <source>
        <dbReference type="ARBA" id="ARBA00023159"/>
    </source>
</evidence>
<feature type="domain" description="HTH crp-type" evidence="5">
    <location>
        <begin position="131"/>
        <end position="207"/>
    </location>
</feature>
<dbReference type="AlphaFoldDB" id="A0A2T4KEX0"/>
<dbReference type="InterPro" id="IPR014710">
    <property type="entry name" value="RmlC-like_jellyroll"/>
</dbReference>
<reference evidence="6 7" key="1">
    <citation type="journal article" date="2016" name="Front. Microbiol.">
        <title>Comprehensive Phylogenetic Analysis of Bovine Non-aureus Staphylococci Species Based on Whole-Genome Sequencing.</title>
        <authorList>
            <person name="Naushad S."/>
            <person name="Barkema H.W."/>
            <person name="Luby C."/>
            <person name="Condas L.A."/>
            <person name="Nobrega D.B."/>
            <person name="Carson D.A."/>
            <person name="De Buck J."/>
        </authorList>
    </citation>
    <scope>NUCLEOTIDE SEQUENCE [LARGE SCALE GENOMIC DNA]</scope>
    <source>
        <strain evidence="6 7">SNUC 761</strain>
    </source>
</reference>
<dbReference type="Pfam" id="PF13545">
    <property type="entry name" value="HTH_Crp_2"/>
    <property type="match status" value="1"/>
</dbReference>
<keyword evidence="3" id="KW-0010">Activator</keyword>
<evidence type="ECO:0000313" key="6">
    <source>
        <dbReference type="EMBL" id="PTE70289.1"/>
    </source>
</evidence>
<dbReference type="EMBL" id="PYZL01000138">
    <property type="protein sequence ID" value="PTE70289.1"/>
    <property type="molecule type" value="Genomic_DNA"/>
</dbReference>
<dbReference type="GO" id="GO:0006355">
    <property type="term" value="P:regulation of DNA-templated transcription"/>
    <property type="evidence" value="ECO:0007669"/>
    <property type="project" value="InterPro"/>
</dbReference>
<gene>
    <name evidence="6" type="ORF">BUY44_11350</name>
</gene>
<evidence type="ECO:0000256" key="1">
    <source>
        <dbReference type="ARBA" id="ARBA00023015"/>
    </source>
</evidence>
<dbReference type="SUPFAM" id="SSF51206">
    <property type="entry name" value="cAMP-binding domain-like"/>
    <property type="match status" value="1"/>
</dbReference>
<dbReference type="InterPro" id="IPR018490">
    <property type="entry name" value="cNMP-bd_dom_sf"/>
</dbReference>